<gene>
    <name evidence="1" type="ORF">GLW00_07490</name>
</gene>
<reference evidence="1 2" key="1">
    <citation type="submission" date="2019-11" db="EMBL/GenBank/DDBJ databases">
        <title>Genome sequences of 17 halophilic strains isolated from different environments.</title>
        <authorList>
            <person name="Furrow R.E."/>
        </authorList>
    </citation>
    <scope>NUCLEOTIDE SEQUENCE [LARGE SCALE GENOMIC DNA]</scope>
    <source>
        <strain evidence="1 2">SL-4</strain>
    </source>
</reference>
<protein>
    <submittedName>
        <fullName evidence="1">Bacteriocin maturation protein</fullName>
    </submittedName>
</protein>
<name>A0A845FAP7_9BACI</name>
<comment type="caution">
    <text evidence="1">The sequence shown here is derived from an EMBL/GenBank/DDBJ whole genome shotgun (WGS) entry which is preliminary data.</text>
</comment>
<organism evidence="1 2">
    <name type="scientific">Halobacillus litoralis</name>
    <dbReference type="NCBI Taxonomy" id="45668"/>
    <lineage>
        <taxon>Bacteria</taxon>
        <taxon>Bacillati</taxon>
        <taxon>Bacillota</taxon>
        <taxon>Bacilli</taxon>
        <taxon>Bacillales</taxon>
        <taxon>Bacillaceae</taxon>
        <taxon>Halobacillus</taxon>
    </lineage>
</organism>
<dbReference type="Proteomes" id="UP000450457">
    <property type="component" value="Unassembled WGS sequence"/>
</dbReference>
<proteinExistence type="predicted"/>
<dbReference type="GeneID" id="78006828"/>
<dbReference type="EMBL" id="WMFA01000002">
    <property type="protein sequence ID" value="MYL70687.1"/>
    <property type="molecule type" value="Genomic_DNA"/>
</dbReference>
<dbReference type="Gene3D" id="3.40.50.720">
    <property type="entry name" value="NAD(P)-binding Rossmann-like Domain"/>
    <property type="match status" value="1"/>
</dbReference>
<evidence type="ECO:0000313" key="1">
    <source>
        <dbReference type="EMBL" id="MYL70687.1"/>
    </source>
</evidence>
<dbReference type="Gene3D" id="3.90.930.60">
    <property type="match status" value="1"/>
</dbReference>
<dbReference type="RefSeq" id="WP_160912722.1">
    <property type="nucleotide sequence ID" value="NZ_WMFA01000002.1"/>
</dbReference>
<sequence length="635" mass="72650">MTKVKPSMCLKVKKGTFFMPETDRVYFRNNAGSFRMEGPMIQQWIEKLIPMLDGSHSLESLTDGLQDPYRKRLYEITDTLYQNGFLSDVSQQRPHQLDPQVVEAFASQIEYLESFVESPAWRFQQFRTKKVLAIGEGTMLTGLVSAMFQSGLSNVSVFLTDVKKTNIHRLSELETAARKIDDDASVEIYFEKESFSWSEIIDPYDAVLYVCREEKMEELQSIMNGCLEKKKDFFPGVLMGTYGIAGPYIDEAAHNGWESAWRSLPEPMKSGSPSFLASGPAQAMFATVMTFELFKKMTGVLESHRSNHVYLMNLETLEGGWHPFKRHPLTEKKFSMERIDPGGEIPHRKKDEKEWLYYFGELTASPIGIFHEWEEGDLEQLPLSQCSVQVVHVKSQELNPAIIAGGKTHEEARQEAGFIGVEAYVKPLKRDILQSPDSHAVSDDAFFIGAGENLSEACLRALQKAVENQWTVQKQHKARKITLNKIEDESCRYYWQVLKTMDTNPELALSKDRFGFPVVWVKTRYSKWRGAVALHETLAVRKALFLLLLEQQNKHLPSGYSFLSCSHLSFEKESVDSLDLPSLEATDDKEVLRHAITQLEKRQHKPSFAKIYMEPFHGDGVIDLCGVWVEREEHR</sequence>
<evidence type="ECO:0000313" key="2">
    <source>
        <dbReference type="Proteomes" id="UP000450457"/>
    </source>
</evidence>
<dbReference type="AlphaFoldDB" id="A0A845FAP7"/>
<dbReference type="OrthoDB" id="2369163at2"/>
<accession>A0A845FAP7</accession>